<dbReference type="RefSeq" id="WP_390210884.1">
    <property type="nucleotide sequence ID" value="NZ_JBHTAH010000012.1"/>
</dbReference>
<comment type="caution">
    <text evidence="1">The sequence shown here is derived from an EMBL/GenBank/DDBJ whole genome shotgun (WGS) entry which is preliminary data.</text>
</comment>
<gene>
    <name evidence="1" type="ORF">ACFQL9_13315</name>
</gene>
<dbReference type="EMBL" id="JBHTAH010000012">
    <property type="protein sequence ID" value="MFC7070627.1"/>
    <property type="molecule type" value="Genomic_DNA"/>
</dbReference>
<dbReference type="AlphaFoldDB" id="A0ABD5WBH5"/>
<sequence>MFEATFRYNSNKDKQTIEGSEEYVDSLIVPGRMVIANQKALPQRLRSFNETAGVEYYLQPSVTDFRVGTDFREDGEIRPWHWQYVDTIGPALEEPLAKHDHVDASELPAETVDPIIKADIEYQETIVPKRIEDNAGRYETVNGDDYQPKAVIPWFHKIRSRSDLDTYASMLDTAIDTAQLRIKPVIFTTKGFIRRESHRGALATLVDRDSFQDCFLWVEDLDKHGTNQSDYDHVTDLVQRLTAVDTPPHFYYGDHFATLLGHLGATGTTYGAMYGEDAVEKTEQRGGGGMMPRYYVSEVKDFLQISATVDIQQRVGADMCECDVCQRQFDDWFAVGERYDGDDDDDNIQTPLQKHHLRVRWRQIRESEDEELDESLERIDEAYSRYAAAFLDSNQVSNTKALDYLPMWKAAIESASEQSE</sequence>
<name>A0ABD5WBH5_9EURY</name>
<proteinExistence type="predicted"/>
<evidence type="ECO:0000313" key="1">
    <source>
        <dbReference type="EMBL" id="MFC7070627.1"/>
    </source>
</evidence>
<reference evidence="1 2" key="1">
    <citation type="journal article" date="2019" name="Int. J. Syst. Evol. Microbiol.">
        <title>The Global Catalogue of Microorganisms (GCM) 10K type strain sequencing project: providing services to taxonomists for standard genome sequencing and annotation.</title>
        <authorList>
            <consortium name="The Broad Institute Genomics Platform"/>
            <consortium name="The Broad Institute Genome Sequencing Center for Infectious Disease"/>
            <person name="Wu L."/>
            <person name="Ma J."/>
        </authorList>
    </citation>
    <scope>NUCLEOTIDE SEQUENCE [LARGE SCALE GENOMIC DNA]</scope>
    <source>
        <strain evidence="1 2">DT31</strain>
    </source>
</reference>
<accession>A0ABD5WBH5</accession>
<keyword evidence="2" id="KW-1185">Reference proteome</keyword>
<evidence type="ECO:0000313" key="2">
    <source>
        <dbReference type="Proteomes" id="UP001596461"/>
    </source>
</evidence>
<organism evidence="1 2">
    <name type="scientific">Halobaculum lipolyticum</name>
    <dbReference type="NCBI Taxonomy" id="3032001"/>
    <lineage>
        <taxon>Archaea</taxon>
        <taxon>Methanobacteriati</taxon>
        <taxon>Methanobacteriota</taxon>
        <taxon>Stenosarchaea group</taxon>
        <taxon>Halobacteria</taxon>
        <taxon>Halobacteriales</taxon>
        <taxon>Haloferacaceae</taxon>
        <taxon>Halobaculum</taxon>
    </lineage>
</organism>
<protein>
    <submittedName>
        <fullName evidence="1">Uncharacterized protein</fullName>
    </submittedName>
</protein>
<dbReference type="Proteomes" id="UP001596461">
    <property type="component" value="Unassembled WGS sequence"/>
</dbReference>